<evidence type="ECO:0000256" key="1">
    <source>
        <dbReference type="SAM" id="SignalP"/>
    </source>
</evidence>
<comment type="caution">
    <text evidence="2">The sequence shown here is derived from an EMBL/GenBank/DDBJ whole genome shotgun (WGS) entry which is preliminary data.</text>
</comment>
<keyword evidence="1" id="KW-0732">Signal</keyword>
<evidence type="ECO:0000313" key="3">
    <source>
        <dbReference type="Proteomes" id="UP000664781"/>
    </source>
</evidence>
<dbReference type="EMBL" id="JAFMOF010000001">
    <property type="protein sequence ID" value="MBO0652783.1"/>
    <property type="molecule type" value="Genomic_DNA"/>
</dbReference>
<name>A0A939JMW0_9ACTN</name>
<gene>
    <name evidence="2" type="ORF">J1792_08290</name>
</gene>
<dbReference type="Proteomes" id="UP000664781">
    <property type="component" value="Unassembled WGS sequence"/>
</dbReference>
<organism evidence="2 3">
    <name type="scientific">Streptomyces triculaminicus</name>
    <dbReference type="NCBI Taxonomy" id="2816232"/>
    <lineage>
        <taxon>Bacteria</taxon>
        <taxon>Bacillati</taxon>
        <taxon>Actinomycetota</taxon>
        <taxon>Actinomycetes</taxon>
        <taxon>Kitasatosporales</taxon>
        <taxon>Streptomycetaceae</taxon>
        <taxon>Streptomyces</taxon>
    </lineage>
</organism>
<accession>A0A939JMW0</accession>
<feature type="signal peptide" evidence="1">
    <location>
        <begin position="1"/>
        <end position="33"/>
    </location>
</feature>
<dbReference type="RefSeq" id="WP_086573135.1">
    <property type="nucleotide sequence ID" value="NZ_JAFMOF010000001.1"/>
</dbReference>
<dbReference type="InterPro" id="IPR006311">
    <property type="entry name" value="TAT_signal"/>
</dbReference>
<sequence length="143" mass="14915">MTSSRFGRRAAGAAAAVVLAGAAALTSASPAAAKGYDLAFDSGSPTGQNALAAKVTYSCDEHNDNALVVNATKLNVTGHDESNAAGLIKADKLTCDYTRHSTTVTLRTQTGSRFAKGDRVKFTVFYFDGDGFISFKQDKVVAL</sequence>
<dbReference type="AlphaFoldDB" id="A0A939JMW0"/>
<feature type="chain" id="PRO_5037115255" evidence="1">
    <location>
        <begin position="34"/>
        <end position="143"/>
    </location>
</feature>
<keyword evidence="3" id="KW-1185">Reference proteome</keyword>
<evidence type="ECO:0000313" key="2">
    <source>
        <dbReference type="EMBL" id="MBO0652783.1"/>
    </source>
</evidence>
<proteinExistence type="predicted"/>
<protein>
    <submittedName>
        <fullName evidence="2">Uncharacterized protein</fullName>
    </submittedName>
</protein>
<dbReference type="PROSITE" id="PS51318">
    <property type="entry name" value="TAT"/>
    <property type="match status" value="1"/>
</dbReference>
<reference evidence="2" key="1">
    <citation type="submission" date="2021-03" db="EMBL/GenBank/DDBJ databases">
        <title>Streptomyces strains.</title>
        <authorList>
            <person name="Lund M.B."/>
            <person name="Toerring T."/>
        </authorList>
    </citation>
    <scope>NUCLEOTIDE SEQUENCE</scope>
    <source>
        <strain evidence="2">JCM 4242</strain>
    </source>
</reference>